<reference evidence="1 2" key="1">
    <citation type="submission" date="2019-04" db="EMBL/GenBank/DDBJ databases">
        <authorList>
            <person name="Dong K."/>
        </authorList>
    </citation>
    <scope>NUCLEOTIDE SEQUENCE [LARGE SCALE GENOMIC DNA]</scope>
    <source>
        <strain evidence="2">dk3543</strain>
    </source>
</reference>
<dbReference type="RefSeq" id="WP_137067490.1">
    <property type="nucleotide sequence ID" value="NZ_SZPY01000005.1"/>
</dbReference>
<dbReference type="EMBL" id="SZPY01000005">
    <property type="protein sequence ID" value="TKI60457.1"/>
    <property type="molecule type" value="Genomic_DNA"/>
</dbReference>
<dbReference type="Proteomes" id="UP000307808">
    <property type="component" value="Unassembled WGS sequence"/>
</dbReference>
<keyword evidence="2" id="KW-1185">Reference proteome</keyword>
<evidence type="ECO:0000313" key="2">
    <source>
        <dbReference type="Proteomes" id="UP000307808"/>
    </source>
</evidence>
<dbReference type="Pfam" id="PF14117">
    <property type="entry name" value="DUF4287"/>
    <property type="match status" value="1"/>
</dbReference>
<name>A0A4U2YHD3_9ACTN</name>
<evidence type="ECO:0000313" key="1">
    <source>
        <dbReference type="EMBL" id="TKI60457.1"/>
    </source>
</evidence>
<accession>A0A4U2YHD3</accession>
<proteinExistence type="predicted"/>
<comment type="caution">
    <text evidence="1">The sequence shown here is derived from an EMBL/GenBank/DDBJ whole genome shotgun (WGS) entry which is preliminary data.</text>
</comment>
<organism evidence="1 2">
    <name type="scientific">Nocardioides jishulii</name>
    <dbReference type="NCBI Taxonomy" id="2575440"/>
    <lineage>
        <taxon>Bacteria</taxon>
        <taxon>Bacillati</taxon>
        <taxon>Actinomycetota</taxon>
        <taxon>Actinomycetes</taxon>
        <taxon>Propionibacteriales</taxon>
        <taxon>Nocardioidaceae</taxon>
        <taxon>Nocardioides</taxon>
    </lineage>
</organism>
<dbReference type="AlphaFoldDB" id="A0A4U2YHD3"/>
<protein>
    <submittedName>
        <fullName evidence="1">DUF4287 domain-containing protein</fullName>
    </submittedName>
</protein>
<dbReference type="InterPro" id="IPR025629">
    <property type="entry name" value="DUF4287"/>
</dbReference>
<dbReference type="OrthoDB" id="4559052at2"/>
<sequence length="82" mass="9003">MTEHRVLAPVIADGEKPKGPASYFPSIEKAYGRPVQAWLDLAADRLDHHPHMEVVTWLKDDHGLGHGHANAIVAYVKAKLTG</sequence>
<gene>
    <name evidence="1" type="ORF">FC770_16840</name>
</gene>